<reference evidence="1" key="1">
    <citation type="journal article" date="2021" name="Proc. Natl. Acad. Sci. U.S.A.">
        <title>A Catalog of Tens of Thousands of Viruses from Human Metagenomes Reveals Hidden Associations with Chronic Diseases.</title>
        <authorList>
            <person name="Tisza M.J."/>
            <person name="Buck C.B."/>
        </authorList>
    </citation>
    <scope>NUCLEOTIDE SEQUENCE</scope>
    <source>
        <strain evidence="1">CtAvK3</strain>
    </source>
</reference>
<protein>
    <submittedName>
        <fullName evidence="1">Uncharacterized protein</fullName>
    </submittedName>
</protein>
<organism evidence="1">
    <name type="scientific">Siphoviridae sp. ctAvK3</name>
    <dbReference type="NCBI Taxonomy" id="2826184"/>
    <lineage>
        <taxon>Viruses</taxon>
        <taxon>Duplodnaviria</taxon>
        <taxon>Heunggongvirae</taxon>
        <taxon>Uroviricota</taxon>
        <taxon>Caudoviricetes</taxon>
    </lineage>
</organism>
<sequence>MPSTNKHLRAFTSQLQAPYLVYVNVTEKSTGKDDIGKGSKWWFTALLWRNDNVKWAKNEAWIGFDGMGWE</sequence>
<dbReference type="EMBL" id="BK014910">
    <property type="protein sequence ID" value="DAD81965.1"/>
    <property type="molecule type" value="Genomic_DNA"/>
</dbReference>
<evidence type="ECO:0000313" key="1">
    <source>
        <dbReference type="EMBL" id="DAD81965.1"/>
    </source>
</evidence>
<name>A0A8S5MHY2_9CAUD</name>
<accession>A0A8S5MHY2</accession>
<proteinExistence type="predicted"/>